<dbReference type="EMBL" id="JASBWR010000009">
    <property type="protein sequence ID" value="KAJ9111090.1"/>
    <property type="molecule type" value="Genomic_DNA"/>
</dbReference>
<keyword evidence="2" id="KW-1185">Reference proteome</keyword>
<sequence>MARELLLALQVTTQYSVDDYDLAPIIARCLIMPYILPALTTPESQGIISTNITALPRQNLQEVGKLVEAIATGRYRVPSYDVNMFATLEGYILDATPAFSDWILTRFAWTPAVASVDDVESHLNTQELVEKSVEPKPITMTRAEIYAIHRTLMREEDAIIVSESDAMRGILKELDGVPNVLYQEGQSAPVTFALSNRFAKVIDDPLAAGKADWAQAKRHILAVLRVQTGKTIIDILTAPVSEEDEWIWQDVVQQDLHRDQARKRKSQLPPVPNQGSDYRLDDITSLPFREVKARAIQYCMKLEKQGLLDRNDDWQGLLDDIAGDIRSKNKNRQRRKKDYAAMSIAFTNSTEKKATLEEQIASYNKYIGSAMDTMQKQGKKRFVWPFSKQHRHLRSMQKAGKAAKFGSFKYSAADLYEKHILLPSQGFSPKQFEKLFVILSSNEVGVFTMEIVDPSLNSKSQVLDSCEIRMEDLLQAKFENKGTLDLFDQVAKVRVNTLIFLINRSK</sequence>
<organism evidence="1 2">
    <name type="scientific">Naganishia cerealis</name>
    <dbReference type="NCBI Taxonomy" id="610337"/>
    <lineage>
        <taxon>Eukaryota</taxon>
        <taxon>Fungi</taxon>
        <taxon>Dikarya</taxon>
        <taxon>Basidiomycota</taxon>
        <taxon>Agaricomycotina</taxon>
        <taxon>Tremellomycetes</taxon>
        <taxon>Filobasidiales</taxon>
        <taxon>Filobasidiaceae</taxon>
        <taxon>Naganishia</taxon>
    </lineage>
</organism>
<gene>
    <name evidence="1" type="ORF">QFC19_001288</name>
</gene>
<dbReference type="Proteomes" id="UP001241377">
    <property type="component" value="Unassembled WGS sequence"/>
</dbReference>
<protein>
    <submittedName>
        <fullName evidence="1">Uncharacterized protein</fullName>
    </submittedName>
</protein>
<evidence type="ECO:0000313" key="2">
    <source>
        <dbReference type="Proteomes" id="UP001241377"/>
    </source>
</evidence>
<comment type="caution">
    <text evidence="1">The sequence shown here is derived from an EMBL/GenBank/DDBJ whole genome shotgun (WGS) entry which is preliminary data.</text>
</comment>
<proteinExistence type="predicted"/>
<reference evidence="1" key="1">
    <citation type="submission" date="2023-04" db="EMBL/GenBank/DDBJ databases">
        <title>Draft Genome sequencing of Naganishia species isolated from polar environments using Oxford Nanopore Technology.</title>
        <authorList>
            <person name="Leo P."/>
            <person name="Venkateswaran K."/>
        </authorList>
    </citation>
    <scope>NUCLEOTIDE SEQUENCE</scope>
    <source>
        <strain evidence="1">MNA-CCFEE 5261</strain>
    </source>
</reference>
<name>A0ACC2WIS5_9TREE</name>
<evidence type="ECO:0000313" key="1">
    <source>
        <dbReference type="EMBL" id="KAJ9111090.1"/>
    </source>
</evidence>
<accession>A0ACC2WIS5</accession>